<organism evidence="1 2">
    <name type="scientific">Bauhinia variegata</name>
    <name type="common">Purple orchid tree</name>
    <name type="synonym">Phanera variegata</name>
    <dbReference type="NCBI Taxonomy" id="167791"/>
    <lineage>
        <taxon>Eukaryota</taxon>
        <taxon>Viridiplantae</taxon>
        <taxon>Streptophyta</taxon>
        <taxon>Embryophyta</taxon>
        <taxon>Tracheophyta</taxon>
        <taxon>Spermatophyta</taxon>
        <taxon>Magnoliopsida</taxon>
        <taxon>eudicotyledons</taxon>
        <taxon>Gunneridae</taxon>
        <taxon>Pentapetalae</taxon>
        <taxon>rosids</taxon>
        <taxon>fabids</taxon>
        <taxon>Fabales</taxon>
        <taxon>Fabaceae</taxon>
        <taxon>Cercidoideae</taxon>
        <taxon>Cercideae</taxon>
        <taxon>Bauhiniinae</taxon>
        <taxon>Bauhinia</taxon>
    </lineage>
</organism>
<gene>
    <name evidence="1" type="ORF">L6164_027338</name>
</gene>
<name>A0ACB9LT29_BAUVA</name>
<evidence type="ECO:0000313" key="2">
    <source>
        <dbReference type="Proteomes" id="UP000828941"/>
    </source>
</evidence>
<evidence type="ECO:0000313" key="1">
    <source>
        <dbReference type="EMBL" id="KAI4314428.1"/>
    </source>
</evidence>
<comment type="caution">
    <text evidence="1">The sequence shown here is derived from an EMBL/GenBank/DDBJ whole genome shotgun (WGS) entry which is preliminary data.</text>
</comment>
<keyword evidence="2" id="KW-1185">Reference proteome</keyword>
<sequence>MAPEVVLQLAILTLTVAILYVVHHLRQRGGQNRSRVRTRNRDSLQSERHLVQGSRLLARARSNPDRAHSKSALLEADEALSLTPRDPAAHILKAHALDLMGHHAAALKSMDSALSSPHVKSLSQRERQEALVKRAQLKLAVNKRRRVDSAVDDLVEAVSLCEGNDSEALCLLGQCYEWKGNKEKAEEAFKRAIEVEPDSSEAHSGLDRLGLSTC</sequence>
<dbReference type="EMBL" id="CM039436">
    <property type="protein sequence ID" value="KAI4314428.1"/>
    <property type="molecule type" value="Genomic_DNA"/>
</dbReference>
<protein>
    <submittedName>
        <fullName evidence="1">Uncharacterized protein</fullName>
    </submittedName>
</protein>
<dbReference type="Proteomes" id="UP000828941">
    <property type="component" value="Chromosome 11"/>
</dbReference>
<accession>A0ACB9LT29</accession>
<proteinExistence type="predicted"/>
<reference evidence="1 2" key="1">
    <citation type="journal article" date="2022" name="DNA Res.">
        <title>Chromosomal-level genome assembly of the orchid tree Bauhinia variegata (Leguminosae; Cercidoideae) supports the allotetraploid origin hypothesis of Bauhinia.</title>
        <authorList>
            <person name="Zhong Y."/>
            <person name="Chen Y."/>
            <person name="Zheng D."/>
            <person name="Pang J."/>
            <person name="Liu Y."/>
            <person name="Luo S."/>
            <person name="Meng S."/>
            <person name="Qian L."/>
            <person name="Wei D."/>
            <person name="Dai S."/>
            <person name="Zhou R."/>
        </authorList>
    </citation>
    <scope>NUCLEOTIDE SEQUENCE [LARGE SCALE GENOMIC DNA]</scope>
    <source>
        <strain evidence="1">BV-YZ2020</strain>
    </source>
</reference>